<protein>
    <submittedName>
        <fullName evidence="5">Iron-sulfur cluster-binding protein</fullName>
    </submittedName>
</protein>
<dbReference type="PROSITE" id="PS51379">
    <property type="entry name" value="4FE4S_FER_2"/>
    <property type="match status" value="1"/>
</dbReference>
<dbReference type="PANTHER" id="PTHR42827">
    <property type="entry name" value="IRON-SULFUR CLUSTER-BINDING PROTEIN-RELATED"/>
    <property type="match status" value="1"/>
</dbReference>
<dbReference type="RefSeq" id="WP_075364103.1">
    <property type="nucleotide sequence ID" value="NZ_MLBF01000007.1"/>
</dbReference>
<dbReference type="InterPro" id="IPR017900">
    <property type="entry name" value="4Fe4S_Fe_S_CS"/>
</dbReference>
<dbReference type="STRING" id="1888891.DSOL_1373"/>
<dbReference type="AlphaFoldDB" id="A0A1Q8QZ31"/>
<evidence type="ECO:0000259" key="4">
    <source>
        <dbReference type="PROSITE" id="PS51379"/>
    </source>
</evidence>
<dbReference type="OrthoDB" id="9784571at2"/>
<dbReference type="GO" id="GO:0051536">
    <property type="term" value="F:iron-sulfur cluster binding"/>
    <property type="evidence" value="ECO:0007669"/>
    <property type="project" value="UniProtKB-KW"/>
</dbReference>
<dbReference type="InterPro" id="IPR017896">
    <property type="entry name" value="4Fe4S_Fe-S-bd"/>
</dbReference>
<dbReference type="SUPFAM" id="SSF54862">
    <property type="entry name" value="4Fe-4S ferredoxins"/>
    <property type="match status" value="1"/>
</dbReference>
<evidence type="ECO:0000313" key="5">
    <source>
        <dbReference type="EMBL" id="OLN32622.1"/>
    </source>
</evidence>
<dbReference type="PROSITE" id="PS00198">
    <property type="entry name" value="4FE4S_FER_1"/>
    <property type="match status" value="1"/>
</dbReference>
<gene>
    <name evidence="5" type="ORF">DSOL_1373</name>
</gene>
<keyword evidence="1" id="KW-0479">Metal-binding</keyword>
<keyword evidence="2" id="KW-0408">Iron</keyword>
<dbReference type="Proteomes" id="UP000186102">
    <property type="component" value="Unassembled WGS sequence"/>
</dbReference>
<name>A0A1Q8QZ31_9FIRM</name>
<dbReference type="Gene3D" id="3.30.70.20">
    <property type="match status" value="1"/>
</dbReference>
<keyword evidence="3" id="KW-0411">Iron-sulfur</keyword>
<dbReference type="Pfam" id="PF00037">
    <property type="entry name" value="Fer4"/>
    <property type="match status" value="1"/>
</dbReference>
<feature type="domain" description="4Fe-4S ferredoxin-type" evidence="4">
    <location>
        <begin position="213"/>
        <end position="243"/>
    </location>
</feature>
<sequence>MDKKDIVKMATWFVKNSDHNLISKEVALSEAVVGMRIFETPIFAFGAADDQYFEILKQPLVIGQHFMPPQEWLPQPKTVISFFLPFTEAVKKGNRRDMSWPSEEWLHGRIEGQALVVKLCQYLNSELINAGYKSLAPSLDERFWAKTKDNKPAQNSDNNRRTDLLFTSNWSERHVAFVCGLGTFGLSKGLITEKGIAGRFGSIVTELELPPDKRMYENIYDNCSMCGACVKNCPVNAISLDKGKNHILCSEFINKTKEKCKPRYGCGKCQIGVPCESSIPKKIN</sequence>
<reference evidence="5 6" key="1">
    <citation type="submission" date="2016-09" db="EMBL/GenBank/DDBJ databases">
        <title>Complete genome of Desulfosporosinus sp. OL.</title>
        <authorList>
            <person name="Mardanov A."/>
            <person name="Beletsky A."/>
            <person name="Panova A."/>
            <person name="Karnachuk O."/>
            <person name="Ravin N."/>
        </authorList>
    </citation>
    <scope>NUCLEOTIDE SEQUENCE [LARGE SCALE GENOMIC DNA]</scope>
    <source>
        <strain evidence="5 6">OL</strain>
    </source>
</reference>
<dbReference type="PANTHER" id="PTHR42827:SF1">
    <property type="entry name" value="IRON-SULFUR CLUSTER-BINDING PROTEIN"/>
    <property type="match status" value="1"/>
</dbReference>
<evidence type="ECO:0000256" key="1">
    <source>
        <dbReference type="ARBA" id="ARBA00022723"/>
    </source>
</evidence>
<dbReference type="EMBL" id="MLBF01000007">
    <property type="protein sequence ID" value="OLN32622.1"/>
    <property type="molecule type" value="Genomic_DNA"/>
</dbReference>
<dbReference type="GO" id="GO:0046872">
    <property type="term" value="F:metal ion binding"/>
    <property type="evidence" value="ECO:0007669"/>
    <property type="project" value="UniProtKB-KW"/>
</dbReference>
<evidence type="ECO:0000313" key="6">
    <source>
        <dbReference type="Proteomes" id="UP000186102"/>
    </source>
</evidence>
<keyword evidence="6" id="KW-1185">Reference proteome</keyword>
<organism evidence="5 6">
    <name type="scientific">Desulfosporosinus metallidurans</name>
    <dbReference type="NCBI Taxonomy" id="1888891"/>
    <lineage>
        <taxon>Bacteria</taxon>
        <taxon>Bacillati</taxon>
        <taxon>Bacillota</taxon>
        <taxon>Clostridia</taxon>
        <taxon>Eubacteriales</taxon>
        <taxon>Desulfitobacteriaceae</taxon>
        <taxon>Desulfosporosinus</taxon>
    </lineage>
</organism>
<proteinExistence type="predicted"/>
<evidence type="ECO:0000256" key="3">
    <source>
        <dbReference type="ARBA" id="ARBA00023014"/>
    </source>
</evidence>
<evidence type="ECO:0000256" key="2">
    <source>
        <dbReference type="ARBA" id="ARBA00023004"/>
    </source>
</evidence>
<accession>A0A1Q8QZ31</accession>
<comment type="caution">
    <text evidence="5">The sequence shown here is derived from an EMBL/GenBank/DDBJ whole genome shotgun (WGS) entry which is preliminary data.</text>
</comment>